<feature type="region of interest" description="Disordered" evidence="1">
    <location>
        <begin position="776"/>
        <end position="798"/>
    </location>
</feature>
<dbReference type="OrthoDB" id="5082282at2759"/>
<accession>A0A9P9EPV9</accession>
<feature type="compositionally biased region" description="Low complexity" evidence="1">
    <location>
        <begin position="788"/>
        <end position="798"/>
    </location>
</feature>
<evidence type="ECO:0000256" key="1">
    <source>
        <dbReference type="SAM" id="MobiDB-lite"/>
    </source>
</evidence>
<keyword evidence="3" id="KW-1185">Reference proteome</keyword>
<feature type="region of interest" description="Disordered" evidence="1">
    <location>
        <begin position="457"/>
        <end position="505"/>
    </location>
</feature>
<dbReference type="PANTHER" id="PTHR38166:SF1">
    <property type="entry name" value="C2H2-TYPE DOMAIN-CONTAINING PROTEIN"/>
    <property type="match status" value="1"/>
</dbReference>
<evidence type="ECO:0000313" key="2">
    <source>
        <dbReference type="EMBL" id="KAH7141027.1"/>
    </source>
</evidence>
<feature type="compositionally biased region" description="Polar residues" evidence="1">
    <location>
        <begin position="776"/>
        <end position="787"/>
    </location>
</feature>
<feature type="compositionally biased region" description="Polar residues" evidence="1">
    <location>
        <begin position="488"/>
        <end position="497"/>
    </location>
</feature>
<feature type="compositionally biased region" description="Polar residues" evidence="1">
    <location>
        <begin position="532"/>
        <end position="561"/>
    </location>
</feature>
<dbReference type="PANTHER" id="PTHR38166">
    <property type="entry name" value="C2H2-TYPE DOMAIN-CONTAINING PROTEIN-RELATED"/>
    <property type="match status" value="1"/>
</dbReference>
<proteinExistence type="predicted"/>
<comment type="caution">
    <text evidence="2">The sequence shown here is derived from an EMBL/GenBank/DDBJ whole genome shotgun (WGS) entry which is preliminary data.</text>
</comment>
<organism evidence="2 3">
    <name type="scientific">Dactylonectria macrodidyma</name>
    <dbReference type="NCBI Taxonomy" id="307937"/>
    <lineage>
        <taxon>Eukaryota</taxon>
        <taxon>Fungi</taxon>
        <taxon>Dikarya</taxon>
        <taxon>Ascomycota</taxon>
        <taxon>Pezizomycotina</taxon>
        <taxon>Sordariomycetes</taxon>
        <taxon>Hypocreomycetidae</taxon>
        <taxon>Hypocreales</taxon>
        <taxon>Nectriaceae</taxon>
        <taxon>Dactylonectria</taxon>
    </lineage>
</organism>
<dbReference type="Proteomes" id="UP000738349">
    <property type="component" value="Unassembled WGS sequence"/>
</dbReference>
<dbReference type="AlphaFoldDB" id="A0A9P9EPV9"/>
<dbReference type="EMBL" id="JAGMUV010000011">
    <property type="protein sequence ID" value="KAH7141027.1"/>
    <property type="molecule type" value="Genomic_DNA"/>
</dbReference>
<feature type="region of interest" description="Disordered" evidence="1">
    <location>
        <begin position="530"/>
        <end position="591"/>
    </location>
</feature>
<reference evidence="2" key="1">
    <citation type="journal article" date="2021" name="Nat. Commun.">
        <title>Genetic determinants of endophytism in the Arabidopsis root mycobiome.</title>
        <authorList>
            <person name="Mesny F."/>
            <person name="Miyauchi S."/>
            <person name="Thiergart T."/>
            <person name="Pickel B."/>
            <person name="Atanasova L."/>
            <person name="Karlsson M."/>
            <person name="Huettel B."/>
            <person name="Barry K.W."/>
            <person name="Haridas S."/>
            <person name="Chen C."/>
            <person name="Bauer D."/>
            <person name="Andreopoulos W."/>
            <person name="Pangilinan J."/>
            <person name="LaButti K."/>
            <person name="Riley R."/>
            <person name="Lipzen A."/>
            <person name="Clum A."/>
            <person name="Drula E."/>
            <person name="Henrissat B."/>
            <person name="Kohler A."/>
            <person name="Grigoriev I.V."/>
            <person name="Martin F.M."/>
            <person name="Hacquard S."/>
        </authorList>
    </citation>
    <scope>NUCLEOTIDE SEQUENCE</scope>
    <source>
        <strain evidence="2">MPI-CAGE-AT-0147</strain>
    </source>
</reference>
<name>A0A9P9EPV9_9HYPO</name>
<gene>
    <name evidence="2" type="ORF">EDB81DRAFT_799325</name>
</gene>
<feature type="compositionally biased region" description="Polar residues" evidence="1">
    <location>
        <begin position="402"/>
        <end position="416"/>
    </location>
</feature>
<sequence>MPLLDKMSLWRSRDDEDAKPQVEVDDYFHGVKDDEDEHDQIENIGLSVYQRVISDSQAYKWFISTCKKEVTLQQGATNRCTMTNESIRGSLLEKLPTGTISKRHAPSSHEVTFVLQSRQLIAMRLARTTVKPGTWPVQSFSNVVVLTGSVDHAQALTIKQYMSQTWPANGTQMLEALEDGITNPKNLIYGKSPANTPLVVGIQDALLMVKARGPAYFIAECGEQLAWLASAFSTVHRNGLCGVTPLINKIHIWQAASRSSGCSGLCKLGVDSTAVFDLDHSLSPATESCWQALVGRLKLIQGYPIARRPEGYPGLEISLELLLSLVQAGKVSVHPTKVLIEGSKRSLQLVKRTDNVCLWHLVDSITECCACDKVPVVNNTALWKDRHILGSCKPQDDDDTRLMNTRPSGSICQSNAATKTKSITALDEEPPYVFGRRKEVVRKLSIRRASQVPVLEDHASATPVTLPRSHGSPQSAAEPDSGDDSFDTDQLSISDSSEPAERLDVNDPQYLALRSVLVRLLSGYRTRAQYPSPAQQNGQGAPTSAVNLSNSENRGTSNPNNWKRKRGDDDRDDADQDGFQRPPQKKINCDPAEAQKKSFACPFLKKDPVEHRDCCTRKLSRIRDVKQHLARRHTPERYCQLCFETSFADQRSLQHHISERSCLSQEPSTLEGISYDQRQQLSKKSNPNITEEGQWFVIWDIIFPESLKPTSAYLDTGLSVEMRLFREYSQTHGPVMIREQILASPYNMRQGSLEEQQSALDRVIAEGITRLFETWRSAQSTGSRPSRNQANNNAQAGQATPLSSIADSGFATASQVSPLEARSRIEGSVQNSSILETSCPPPAGMAAEIQDSEQAQGLPMGSSDIYNQDWFAILASTDNMGQFYTNRNEFELGSAFD</sequence>
<evidence type="ECO:0000313" key="3">
    <source>
        <dbReference type="Proteomes" id="UP000738349"/>
    </source>
</evidence>
<feature type="region of interest" description="Disordered" evidence="1">
    <location>
        <begin position="394"/>
        <end position="416"/>
    </location>
</feature>
<protein>
    <submittedName>
        <fullName evidence="2">Uncharacterized protein</fullName>
    </submittedName>
</protein>